<dbReference type="EMBL" id="CP000580">
    <property type="protein sequence ID" value="ABO01300.1"/>
    <property type="molecule type" value="Genomic_DNA"/>
</dbReference>
<dbReference type="CDD" id="cd07043">
    <property type="entry name" value="STAS_anti-anti-sigma_factors"/>
    <property type="match status" value="1"/>
</dbReference>
<dbReference type="KEGG" id="mjl:Mjls_5536"/>
<dbReference type="InterPro" id="IPR036513">
    <property type="entry name" value="STAS_dom_sf"/>
</dbReference>
<reference evidence="1" key="1">
    <citation type="submission" date="2007-02" db="EMBL/GenBank/DDBJ databases">
        <title>Complete sequence of Mycobacterium sp. JLS.</title>
        <authorList>
            <consortium name="US DOE Joint Genome Institute"/>
            <person name="Copeland A."/>
            <person name="Lucas S."/>
            <person name="Lapidus A."/>
            <person name="Barry K."/>
            <person name="Detter J.C."/>
            <person name="Glavina del Rio T."/>
            <person name="Hammon N."/>
            <person name="Israni S."/>
            <person name="Dalin E."/>
            <person name="Tice H."/>
            <person name="Pitluck S."/>
            <person name="Chain P."/>
            <person name="Malfatti S."/>
            <person name="Shin M."/>
            <person name="Vergez L."/>
            <person name="Schmutz J."/>
            <person name="Larimer F."/>
            <person name="Land M."/>
            <person name="Hauser L."/>
            <person name="Kyrpides N."/>
            <person name="Mikhailova N."/>
            <person name="Miller C.D."/>
            <person name="Anderson A.J."/>
            <person name="Sims R.C."/>
            <person name="Richardson P."/>
        </authorList>
    </citation>
    <scope>NUCLEOTIDE SEQUENCE [LARGE SCALE GENOMIC DNA]</scope>
    <source>
        <strain evidence="1">JLS</strain>
    </source>
</reference>
<proteinExistence type="predicted"/>
<sequence length="139" mass="15019">MTITPLHGHSRPHVHATHSDRLALSTRSWGRPPHKRICVAVRGEVDAANAKDFAVAVCEAIDFRHPGRYAVEVDLRSLGFLAVDGIAALHALNAEFVRHDVTWTVIPGPAVSRLLALCDPEGVIPRADTTADPQEAEPA</sequence>
<gene>
    <name evidence="1" type="ordered locus">Mjls_5536</name>
</gene>
<dbReference type="AlphaFoldDB" id="A0A5Q5CP19"/>
<evidence type="ECO:0000313" key="1">
    <source>
        <dbReference type="EMBL" id="ABO01300.1"/>
    </source>
</evidence>
<dbReference type="Gene3D" id="3.30.750.24">
    <property type="entry name" value="STAS domain"/>
    <property type="match status" value="1"/>
</dbReference>
<protein>
    <submittedName>
        <fullName evidence="1">Uncharacterized protein</fullName>
    </submittedName>
</protein>
<dbReference type="SUPFAM" id="SSF52091">
    <property type="entry name" value="SpoIIaa-like"/>
    <property type="match status" value="1"/>
</dbReference>
<accession>A0A5Q5CP19</accession>
<organism evidence="1">
    <name type="scientific">Mycobacterium sp. (strain JLS)</name>
    <dbReference type="NCBI Taxonomy" id="164757"/>
    <lineage>
        <taxon>Bacteria</taxon>
        <taxon>Bacillati</taxon>
        <taxon>Actinomycetota</taxon>
        <taxon>Actinomycetes</taxon>
        <taxon>Mycobacteriales</taxon>
        <taxon>Mycobacteriaceae</taxon>
        <taxon>Mycobacterium</taxon>
    </lineage>
</organism>
<name>A0A5Q5CP19_MYCSJ</name>